<dbReference type="SUPFAM" id="SSF49464">
    <property type="entry name" value="Carboxypeptidase regulatory domain-like"/>
    <property type="match status" value="1"/>
</dbReference>
<accession>A0A841JC81</accession>
<sequence>MRGLLILLLICACLSSYGQTVSGIVSDKRTGQPLTGAWVATSKANVITGIQGEFSIVGTKTKDTLWVKMQGYKLYVLPLNLANSKSIRVGLEAAVIELNEVHVTAKRDRIKDSLNNRKMFAKEFNSSAPKLKDMIAPSGGNVGPIPMVGITIVPSQFIRALTYKHSREYKFKKVLIRDEQNRYIDSRFSENLVSSITNLKGDSLLDFMDRYRPGIDQIKKMSDYDIRVYIKVSQQKMMGDSLIKTK</sequence>
<name>A0A841JC81_9SPHI</name>
<dbReference type="Proteomes" id="UP000548326">
    <property type="component" value="Unassembled WGS sequence"/>
</dbReference>
<gene>
    <name evidence="2" type="ORF">HDF22_002628</name>
</gene>
<organism evidence="2 3">
    <name type="scientific">Mucilaginibacter lappiensis</name>
    <dbReference type="NCBI Taxonomy" id="354630"/>
    <lineage>
        <taxon>Bacteria</taxon>
        <taxon>Pseudomonadati</taxon>
        <taxon>Bacteroidota</taxon>
        <taxon>Sphingobacteriia</taxon>
        <taxon>Sphingobacteriales</taxon>
        <taxon>Sphingobacteriaceae</taxon>
        <taxon>Mucilaginibacter</taxon>
    </lineage>
</organism>
<proteinExistence type="predicted"/>
<keyword evidence="1" id="KW-0732">Signal</keyword>
<reference evidence="2 3" key="1">
    <citation type="submission" date="2020-08" db="EMBL/GenBank/DDBJ databases">
        <title>Genomic Encyclopedia of Type Strains, Phase IV (KMG-V): Genome sequencing to study the core and pangenomes of soil and plant-associated prokaryotes.</title>
        <authorList>
            <person name="Whitman W."/>
        </authorList>
    </citation>
    <scope>NUCLEOTIDE SEQUENCE [LARGE SCALE GENOMIC DNA]</scope>
    <source>
        <strain evidence="2 3">MP601</strain>
    </source>
</reference>
<dbReference type="Pfam" id="PF13715">
    <property type="entry name" value="CarbopepD_reg_2"/>
    <property type="match status" value="1"/>
</dbReference>
<dbReference type="RefSeq" id="WP_183587909.1">
    <property type="nucleotide sequence ID" value="NZ_JACHCA010000006.1"/>
</dbReference>
<feature type="signal peptide" evidence="1">
    <location>
        <begin position="1"/>
        <end position="18"/>
    </location>
</feature>
<evidence type="ECO:0000256" key="1">
    <source>
        <dbReference type="SAM" id="SignalP"/>
    </source>
</evidence>
<feature type="chain" id="PRO_5032887068" description="CarboxypepD_reg-like domain-containing protein" evidence="1">
    <location>
        <begin position="19"/>
        <end position="246"/>
    </location>
</feature>
<evidence type="ECO:0000313" key="3">
    <source>
        <dbReference type="Proteomes" id="UP000548326"/>
    </source>
</evidence>
<evidence type="ECO:0000313" key="2">
    <source>
        <dbReference type="EMBL" id="MBB6128507.1"/>
    </source>
</evidence>
<dbReference type="InterPro" id="IPR008969">
    <property type="entry name" value="CarboxyPept-like_regulatory"/>
</dbReference>
<dbReference type="AlphaFoldDB" id="A0A841JC81"/>
<evidence type="ECO:0008006" key="4">
    <source>
        <dbReference type="Google" id="ProtNLM"/>
    </source>
</evidence>
<comment type="caution">
    <text evidence="2">The sequence shown here is derived from an EMBL/GenBank/DDBJ whole genome shotgun (WGS) entry which is preliminary data.</text>
</comment>
<dbReference type="EMBL" id="JACHCA010000006">
    <property type="protein sequence ID" value="MBB6128507.1"/>
    <property type="molecule type" value="Genomic_DNA"/>
</dbReference>
<protein>
    <recommendedName>
        <fullName evidence="4">CarboxypepD_reg-like domain-containing protein</fullName>
    </recommendedName>
</protein>
<dbReference type="Gene3D" id="2.60.40.1120">
    <property type="entry name" value="Carboxypeptidase-like, regulatory domain"/>
    <property type="match status" value="1"/>
</dbReference>